<reference evidence="1 2" key="1">
    <citation type="submission" date="2017-07" db="EMBL/GenBank/DDBJ databases">
        <title>Phenotypical and genomic characterization of a clinical isolate of Shewanella bicestrii sp. nov. producing an extended-spectrum beta-lactamase and a new oxacillinase variant.</title>
        <authorList>
            <person name="Jousset A.B."/>
            <person name="Bonnin R.A."/>
            <person name="Girlich D."/>
            <person name="Dabos L."/>
            <person name="Potron A."/>
            <person name="Dortet L."/>
            <person name="Glaser P."/>
            <person name="Naas T."/>
        </authorList>
    </citation>
    <scope>NUCLEOTIDE SEQUENCE [LARGE SCALE GENOMIC DNA]</scope>
    <source>
        <strain evidence="1 2">JAB-1</strain>
    </source>
</reference>
<dbReference type="KEGG" id="sbj:CF168_17610"/>
<accession>A0A220URN1</accession>
<keyword evidence="2" id="KW-1185">Reference proteome</keyword>
<sequence length="406" mass="45972">MSSNLHQAGVKLLKQLGRHADIIMDAYLAGSLKEESHDPAVVEKLKLAGILWRPEPDQELRLKRSVRALLEEGLSDERNRQIDSNIGSALATIKTLADHYKEARHSSDYSAAEAYLSDLSEHVYSFADSLRYSIRVLWGRINNEFGYVGTINAKIRENELAQSQVSELLNGLEMFQFSELGEIAGDIRELRKLLVTTLQETMSDCAQELSVVQGRLLELLGRFRQIRGRTRLLKGWLLYTDLHPDYRPADHVSHKDIPSLFNRAEVLLAPASVDVHNASQEFELMNIVAHIKAISRQGIVETVREQDVAVPLTQNEDFDIPDNPLKQAVDTYFVDVIESGLRQSALDYLAEKALPWDAESWIYQVIGGYEGLPDEHKAYFELEPLGEPHPIYSGNFIIRDVELWLA</sequence>
<dbReference type="RefSeq" id="WP_089068497.1">
    <property type="nucleotide sequence ID" value="NZ_CP022358.1"/>
</dbReference>
<evidence type="ECO:0000313" key="1">
    <source>
        <dbReference type="EMBL" id="ASK70532.1"/>
    </source>
</evidence>
<protein>
    <submittedName>
        <fullName evidence="1">Phosphoenolpyruvate carboxylase</fullName>
    </submittedName>
</protein>
<evidence type="ECO:0000313" key="2">
    <source>
        <dbReference type="Proteomes" id="UP000198367"/>
    </source>
</evidence>
<keyword evidence="1" id="KW-0670">Pyruvate</keyword>
<organism evidence="1 2">
    <name type="scientific">Shewanella bicestrii</name>
    <dbReference type="NCBI Taxonomy" id="2018305"/>
    <lineage>
        <taxon>Bacteria</taxon>
        <taxon>Pseudomonadati</taxon>
        <taxon>Pseudomonadota</taxon>
        <taxon>Gammaproteobacteria</taxon>
        <taxon>Alteromonadales</taxon>
        <taxon>Shewanellaceae</taxon>
        <taxon>Shewanella</taxon>
    </lineage>
</organism>
<dbReference type="EMBL" id="CP022358">
    <property type="protein sequence ID" value="ASK70532.1"/>
    <property type="molecule type" value="Genomic_DNA"/>
</dbReference>
<name>A0A220URN1_9GAMM</name>
<dbReference type="Proteomes" id="UP000198367">
    <property type="component" value="Chromosome"/>
</dbReference>
<dbReference type="AlphaFoldDB" id="A0A220URN1"/>
<proteinExistence type="predicted"/>
<gene>
    <name evidence="1" type="ORF">CF168_17610</name>
</gene>